<dbReference type="Pfam" id="PF07727">
    <property type="entry name" value="RVT_2"/>
    <property type="match status" value="1"/>
</dbReference>
<dbReference type="GO" id="GO:0046872">
    <property type="term" value="F:metal ion binding"/>
    <property type="evidence" value="ECO:0007669"/>
    <property type="project" value="UniProtKB-KW"/>
</dbReference>
<keyword evidence="7" id="KW-1185">Reference proteome</keyword>
<accession>A0AAF0XUE3</accession>
<evidence type="ECO:0000259" key="5">
    <source>
        <dbReference type="Pfam" id="PF25597"/>
    </source>
</evidence>
<dbReference type="InterPro" id="IPR039537">
    <property type="entry name" value="Retrotran_Ty1/copia-like"/>
</dbReference>
<dbReference type="Proteomes" id="UP000077755">
    <property type="component" value="Chromosome 8"/>
</dbReference>
<reference evidence="6" key="2">
    <citation type="submission" date="2022-03" db="EMBL/GenBank/DDBJ databases">
        <title>Draft title - Genomic analysis of global carrot germplasm unveils the trajectory of domestication and the origin of high carotenoid orange carrot.</title>
        <authorList>
            <person name="Iorizzo M."/>
            <person name="Ellison S."/>
            <person name="Senalik D."/>
            <person name="Macko-Podgorni A."/>
            <person name="Grzebelus D."/>
            <person name="Bostan H."/>
            <person name="Rolling W."/>
            <person name="Curaba J."/>
            <person name="Simon P."/>
        </authorList>
    </citation>
    <scope>NUCLEOTIDE SEQUENCE</scope>
    <source>
        <tissue evidence="6">Leaf</tissue>
    </source>
</reference>
<dbReference type="GO" id="GO:0016787">
    <property type="term" value="F:hydrolase activity"/>
    <property type="evidence" value="ECO:0007669"/>
    <property type="project" value="UniProtKB-KW"/>
</dbReference>
<feature type="domain" description="Reverse transcriptase Ty1/copia-type" evidence="4">
    <location>
        <begin position="234"/>
        <end position="313"/>
    </location>
</feature>
<name>A0AAF0XUE3_DAUCS</name>
<dbReference type="Pfam" id="PF25597">
    <property type="entry name" value="SH3_retrovirus"/>
    <property type="match status" value="1"/>
</dbReference>
<evidence type="ECO:0008006" key="8">
    <source>
        <dbReference type="Google" id="ProtNLM"/>
    </source>
</evidence>
<dbReference type="PANTHER" id="PTHR42648:SF18">
    <property type="entry name" value="RETROTRANSPOSON, UNCLASSIFIED-LIKE PROTEIN"/>
    <property type="match status" value="1"/>
</dbReference>
<dbReference type="AlphaFoldDB" id="A0AAF0XUE3"/>
<dbReference type="EMBL" id="CP093350">
    <property type="protein sequence ID" value="WOH12601.1"/>
    <property type="molecule type" value="Genomic_DNA"/>
</dbReference>
<reference evidence="6" key="1">
    <citation type="journal article" date="2016" name="Nat. Genet.">
        <title>A high-quality carrot genome assembly provides new insights into carotenoid accumulation and asterid genome evolution.</title>
        <authorList>
            <person name="Iorizzo M."/>
            <person name="Ellison S."/>
            <person name="Senalik D."/>
            <person name="Zeng P."/>
            <person name="Satapoomin P."/>
            <person name="Huang J."/>
            <person name="Bowman M."/>
            <person name="Iovene M."/>
            <person name="Sanseverino W."/>
            <person name="Cavagnaro P."/>
            <person name="Yildiz M."/>
            <person name="Macko-Podgorni A."/>
            <person name="Moranska E."/>
            <person name="Grzebelus E."/>
            <person name="Grzebelus D."/>
            <person name="Ashrafi H."/>
            <person name="Zheng Z."/>
            <person name="Cheng S."/>
            <person name="Spooner D."/>
            <person name="Van Deynze A."/>
            <person name="Simon P."/>
        </authorList>
    </citation>
    <scope>NUCLEOTIDE SEQUENCE</scope>
    <source>
        <tissue evidence="6">Leaf</tissue>
    </source>
</reference>
<organism evidence="6 7">
    <name type="scientific">Daucus carota subsp. sativus</name>
    <name type="common">Carrot</name>
    <dbReference type="NCBI Taxonomy" id="79200"/>
    <lineage>
        <taxon>Eukaryota</taxon>
        <taxon>Viridiplantae</taxon>
        <taxon>Streptophyta</taxon>
        <taxon>Embryophyta</taxon>
        <taxon>Tracheophyta</taxon>
        <taxon>Spermatophyta</taxon>
        <taxon>Magnoliopsida</taxon>
        <taxon>eudicotyledons</taxon>
        <taxon>Gunneridae</taxon>
        <taxon>Pentapetalae</taxon>
        <taxon>asterids</taxon>
        <taxon>campanulids</taxon>
        <taxon>Apiales</taxon>
        <taxon>Apiaceae</taxon>
        <taxon>Apioideae</taxon>
        <taxon>Scandiceae</taxon>
        <taxon>Daucinae</taxon>
        <taxon>Daucus</taxon>
        <taxon>Daucus sect. Daucus</taxon>
    </lineage>
</organism>
<evidence type="ECO:0000256" key="2">
    <source>
        <dbReference type="ARBA" id="ARBA00022801"/>
    </source>
</evidence>
<gene>
    <name evidence="6" type="ORF">DCAR_0832107</name>
</gene>
<feature type="compositionally biased region" description="Acidic residues" evidence="3">
    <location>
        <begin position="128"/>
        <end position="147"/>
    </location>
</feature>
<feature type="region of interest" description="Disordered" evidence="3">
    <location>
        <begin position="125"/>
        <end position="177"/>
    </location>
</feature>
<dbReference type="InterPro" id="IPR057670">
    <property type="entry name" value="SH3_retrovirus"/>
</dbReference>
<keyword evidence="2" id="KW-0378">Hydrolase</keyword>
<feature type="compositionally biased region" description="Low complexity" evidence="3">
    <location>
        <begin position="160"/>
        <end position="173"/>
    </location>
</feature>
<dbReference type="InterPro" id="IPR012337">
    <property type="entry name" value="RNaseH-like_sf"/>
</dbReference>
<dbReference type="SUPFAM" id="SSF53098">
    <property type="entry name" value="Ribonuclease H-like"/>
    <property type="match status" value="1"/>
</dbReference>
<evidence type="ECO:0000313" key="6">
    <source>
        <dbReference type="EMBL" id="WOH12601.1"/>
    </source>
</evidence>
<dbReference type="PANTHER" id="PTHR42648">
    <property type="entry name" value="TRANSPOSASE, PUTATIVE-RELATED"/>
    <property type="match status" value="1"/>
</dbReference>
<evidence type="ECO:0000256" key="1">
    <source>
        <dbReference type="ARBA" id="ARBA00022723"/>
    </source>
</evidence>
<proteinExistence type="predicted"/>
<evidence type="ECO:0000313" key="7">
    <source>
        <dbReference type="Proteomes" id="UP000077755"/>
    </source>
</evidence>
<evidence type="ECO:0000256" key="3">
    <source>
        <dbReference type="SAM" id="MobiDB-lite"/>
    </source>
</evidence>
<feature type="domain" description="Retroviral polymerase SH3-like" evidence="5">
    <location>
        <begin position="55"/>
        <end position="118"/>
    </location>
</feature>
<sequence>MVKAKHLPRTFWAEAVLCAVYLLNRCPTKSVRNKTPNEAWSGSKPSVGHLRIFGCIAYAHVPDQKRKKLDDKGEKCIFTGYDKRSKAYRLYNPLTKKLIISRDDEFDESDYWKWSEEERKVAGLFFNNDDDDGNDDPNIEGDEDDDQTPPQSPNQQTHASTPSDSSGSRSSGGAPRKMRSLDNIYEATSPVQPTFDYSLFCLMAECDPVTFEEAYEESKWNKAMDEEIGAIKKNDTWELTDLPKGHKAIGVKWVYKTKTNQDGEVEKYKARLVAKGYKQRYGIDYDEVFAPVARVDTIRLPTAIAAQNQWKIYF</sequence>
<protein>
    <recommendedName>
        <fullName evidence="8">Reverse transcriptase Ty1/copia-type domain-containing protein</fullName>
    </recommendedName>
</protein>
<dbReference type="InterPro" id="IPR013103">
    <property type="entry name" value="RVT_2"/>
</dbReference>
<keyword evidence="1" id="KW-0479">Metal-binding</keyword>
<evidence type="ECO:0000259" key="4">
    <source>
        <dbReference type="Pfam" id="PF07727"/>
    </source>
</evidence>